<gene>
    <name evidence="3" type="ORF">ROI90_16930</name>
</gene>
<evidence type="ECO:0000313" key="4">
    <source>
        <dbReference type="Proteomes" id="UP001250698"/>
    </source>
</evidence>
<accession>A0ABU3TL47</accession>
<organism evidence="3 4">
    <name type="scientific">Hymenobacter endophyticus</name>
    <dbReference type="NCBI Taxonomy" id="3076335"/>
    <lineage>
        <taxon>Bacteria</taxon>
        <taxon>Pseudomonadati</taxon>
        <taxon>Bacteroidota</taxon>
        <taxon>Cytophagia</taxon>
        <taxon>Cytophagales</taxon>
        <taxon>Hymenobacteraceae</taxon>
        <taxon>Hymenobacter</taxon>
    </lineage>
</organism>
<dbReference type="Proteomes" id="UP001250698">
    <property type="component" value="Unassembled WGS sequence"/>
</dbReference>
<sequence>MLNRFSKWGIMAVVLAGAQLAPTVAQATGAPVVDVGHIAMQINKFVKETSNWAKTIQNYQIVKDGLSVAQDARNITNQVKSLTDQVRSISQDALNLNRKIQDDLRKVASLKDMKLAQVPELMGTALDATTTKGGLLNHLGSYSLAQQFQRDLLAGSQQGYELASSRLDRYRLSGSTRQDYKTIQQQGHEQAFASLAVSDLLQQQRVQQAGEYKRIADEMTRQAIEAQASLRNEGRYAMTEGERMSRLQECANTLMQAQQMRQQADELLQAATQPTPARQAANLVIADRQFSASLAQVGRQFN</sequence>
<name>A0ABU3TL47_9BACT</name>
<proteinExistence type="predicted"/>
<comment type="caution">
    <text evidence="3">The sequence shown here is derived from an EMBL/GenBank/DDBJ whole genome shotgun (WGS) entry which is preliminary data.</text>
</comment>
<keyword evidence="2" id="KW-0732">Signal</keyword>
<protein>
    <recommendedName>
        <fullName evidence="5">P-type conjugative transfer protein TrbJ</fullName>
    </recommendedName>
</protein>
<feature type="signal peptide" evidence="2">
    <location>
        <begin position="1"/>
        <end position="27"/>
    </location>
</feature>
<evidence type="ECO:0000256" key="1">
    <source>
        <dbReference type="SAM" id="Coils"/>
    </source>
</evidence>
<feature type="chain" id="PRO_5046629401" description="P-type conjugative transfer protein TrbJ" evidence="2">
    <location>
        <begin position="28"/>
        <end position="302"/>
    </location>
</feature>
<evidence type="ECO:0008006" key="5">
    <source>
        <dbReference type="Google" id="ProtNLM"/>
    </source>
</evidence>
<evidence type="ECO:0000256" key="2">
    <source>
        <dbReference type="SAM" id="SignalP"/>
    </source>
</evidence>
<keyword evidence="4" id="KW-1185">Reference proteome</keyword>
<evidence type="ECO:0000313" key="3">
    <source>
        <dbReference type="EMBL" id="MDU0372093.1"/>
    </source>
</evidence>
<dbReference type="EMBL" id="JAWDJT010000012">
    <property type="protein sequence ID" value="MDU0372093.1"/>
    <property type="molecule type" value="Genomic_DNA"/>
</dbReference>
<keyword evidence="1" id="KW-0175">Coiled coil</keyword>
<feature type="coiled-coil region" evidence="1">
    <location>
        <begin position="72"/>
        <end position="99"/>
    </location>
</feature>
<reference evidence="3 4" key="1">
    <citation type="submission" date="2023-10" db="EMBL/GenBank/DDBJ databases">
        <title>Hymenobacter endophyticus sp. nov., an isolate from the leaf tissues of wheat.</title>
        <authorList>
            <person name="Dai Y."/>
        </authorList>
    </citation>
    <scope>NUCLEOTIDE SEQUENCE [LARGE SCALE GENOMIC DNA]</scope>
    <source>
        <strain evidence="3 4">ZK17L-C2</strain>
    </source>
</reference>
<dbReference type="RefSeq" id="WP_315999543.1">
    <property type="nucleotide sequence ID" value="NZ_JAWDJT010000012.1"/>
</dbReference>